<evidence type="ECO:0000313" key="2">
    <source>
        <dbReference type="Proteomes" id="UP000280104"/>
    </source>
</evidence>
<dbReference type="AlphaFoldDB" id="A0A7H4LN70"/>
<accession>A0A7H4LN70</accession>
<proteinExistence type="predicted"/>
<sequence>MSYVDSFPTDKFFLRFDYIFDMFHVKKLDFTFVRLYALHMNYIIGVEQISHICVADPYYMHEGFLGVCANHREYARDYIVSFMLANKDKGAILMPYHPIGGRAVLIILYPRFSHALYLDSSKNIHKKDYTHIKDVLDSAMYYYQSVGGEVRDKKIRGGRVAFGHKTDFCCIRQPNVSLNDGFYVLHHMLQYIRDHQNLRMAPSSGDAHILQWAKDIGDIEDHRLRAEFYNIQRELAQIIMKEVVRNTGMFYGEGKMSREDVQTWIASQRLDLKPFTTLGVYLPYLDGWNDMLE</sequence>
<evidence type="ECO:0000313" key="1">
    <source>
        <dbReference type="EMBL" id="SPT20059.1"/>
    </source>
</evidence>
<gene>
    <name evidence="1" type="ORF">CAMPLR22A2D_LOCUS4687</name>
</gene>
<name>A0A7H4LN70_WHEAT</name>
<reference evidence="1 2" key="1">
    <citation type="submission" date="2018-05" db="EMBL/GenBank/DDBJ databases">
        <authorList>
            <person name="Thind KAUR A."/>
        </authorList>
    </citation>
    <scope>NUCLEOTIDE SEQUENCE [LARGE SCALE GENOMIC DNA]</scope>
</reference>
<dbReference type="EMBL" id="LS480641">
    <property type="protein sequence ID" value="SPT20059.1"/>
    <property type="molecule type" value="Genomic_DNA"/>
</dbReference>
<organism evidence="1 2">
    <name type="scientific">Triticum aestivum</name>
    <name type="common">Wheat</name>
    <dbReference type="NCBI Taxonomy" id="4565"/>
    <lineage>
        <taxon>Eukaryota</taxon>
        <taxon>Viridiplantae</taxon>
        <taxon>Streptophyta</taxon>
        <taxon>Embryophyta</taxon>
        <taxon>Tracheophyta</taxon>
        <taxon>Spermatophyta</taxon>
        <taxon>Magnoliopsida</taxon>
        <taxon>Liliopsida</taxon>
        <taxon>Poales</taxon>
        <taxon>Poaceae</taxon>
        <taxon>BOP clade</taxon>
        <taxon>Pooideae</taxon>
        <taxon>Triticodae</taxon>
        <taxon>Triticeae</taxon>
        <taxon>Triticinae</taxon>
        <taxon>Triticum</taxon>
    </lineage>
</organism>
<protein>
    <submittedName>
        <fullName evidence="1">Uncharacterized protein</fullName>
    </submittedName>
</protein>
<dbReference type="Proteomes" id="UP000280104">
    <property type="component" value="Chromosome II"/>
</dbReference>